<dbReference type="Gene3D" id="1.20.120.20">
    <property type="entry name" value="Apolipoprotein"/>
    <property type="match status" value="1"/>
</dbReference>
<organism evidence="3">
    <name type="scientific">Leptolyngbya sp. NK1-12</name>
    <dbReference type="NCBI Taxonomy" id="2547451"/>
    <lineage>
        <taxon>Bacteria</taxon>
        <taxon>Bacillati</taxon>
        <taxon>Cyanobacteriota</taxon>
        <taxon>Cyanophyceae</taxon>
        <taxon>Leptolyngbyales</taxon>
        <taxon>Leptolyngbyaceae</taxon>
        <taxon>Leptolyngbya group</taxon>
        <taxon>Leptolyngbya</taxon>
    </lineage>
</organism>
<dbReference type="EMBL" id="CP053586">
    <property type="protein sequence ID" value="WNZ23599.1"/>
    <property type="molecule type" value="Genomic_DNA"/>
</dbReference>
<gene>
    <name evidence="3" type="ORF">HJG54_12550</name>
</gene>
<keyword evidence="1" id="KW-0175">Coiled coil</keyword>
<dbReference type="RefSeq" id="WP_316435302.1">
    <property type="nucleotide sequence ID" value="NZ_CP053586.1"/>
</dbReference>
<proteinExistence type="predicted"/>
<accession>A0AA96WE61</accession>
<feature type="region of interest" description="Disordered" evidence="2">
    <location>
        <begin position="216"/>
        <end position="245"/>
    </location>
</feature>
<evidence type="ECO:0000313" key="3">
    <source>
        <dbReference type="EMBL" id="WNZ23599.1"/>
    </source>
</evidence>
<feature type="compositionally biased region" description="Polar residues" evidence="2">
    <location>
        <begin position="225"/>
        <end position="240"/>
    </location>
</feature>
<sequence length="263" mass="28919">MSHSVFDRISNLKRVRLGRVAVVIAASFILMLGTACNPSSPSVSGTGSYQEGRQPQTELYRTIQPNEGGMNTYSDTDPRYNTKGLKSEIKARVDQADRNIQKVNSPEEFAEDYRKGTPLGERVRNITDNVGQAAKETSEDFAEGTQRGMRNLKQNVNKAAQGTQDTIDEARSNAADFGKDASRTTQRTANQLKGNLDNARQDVEQNVNQMKRGMSYDARQAGDRMSSSVDVSEGKQSTPRLNAGDLIERAKETFSTATQNVAD</sequence>
<reference evidence="3" key="1">
    <citation type="submission" date="2020-05" db="EMBL/GenBank/DDBJ databases">
        <authorList>
            <person name="Zhu T."/>
            <person name="Keshari N."/>
            <person name="Lu X."/>
        </authorList>
    </citation>
    <scope>NUCLEOTIDE SEQUENCE</scope>
    <source>
        <strain evidence="3">NK1-12</strain>
    </source>
</reference>
<name>A0AA96WE61_9CYAN</name>
<protein>
    <submittedName>
        <fullName evidence="3">Uncharacterized protein</fullName>
    </submittedName>
</protein>
<evidence type="ECO:0000256" key="1">
    <source>
        <dbReference type="SAM" id="Coils"/>
    </source>
</evidence>
<dbReference type="AlphaFoldDB" id="A0AA96WE61"/>
<evidence type="ECO:0000256" key="2">
    <source>
        <dbReference type="SAM" id="MobiDB-lite"/>
    </source>
</evidence>
<feature type="coiled-coil region" evidence="1">
    <location>
        <begin position="153"/>
        <end position="209"/>
    </location>
</feature>